<dbReference type="Pfam" id="PF02687">
    <property type="entry name" value="FtsX"/>
    <property type="match status" value="1"/>
</dbReference>
<accession>A0ABU0XCS8</accession>
<feature type="transmembrane region" description="Helical" evidence="8">
    <location>
        <begin position="302"/>
        <end position="327"/>
    </location>
</feature>
<evidence type="ECO:0000256" key="7">
    <source>
        <dbReference type="SAM" id="MobiDB-lite"/>
    </source>
</evidence>
<dbReference type="PANTHER" id="PTHR30572">
    <property type="entry name" value="MEMBRANE COMPONENT OF TRANSPORTER-RELATED"/>
    <property type="match status" value="1"/>
</dbReference>
<keyword evidence="4 8" id="KW-1133">Transmembrane helix</keyword>
<evidence type="ECO:0000256" key="3">
    <source>
        <dbReference type="ARBA" id="ARBA00022692"/>
    </source>
</evidence>
<feature type="domain" description="MacB-like periplasmic core" evidence="10">
    <location>
        <begin position="21"/>
        <end position="271"/>
    </location>
</feature>
<organism evidence="11 12">
    <name type="scientific">Microbacterium capsulatum</name>
    <dbReference type="NCBI Taxonomy" id="3041921"/>
    <lineage>
        <taxon>Bacteria</taxon>
        <taxon>Bacillati</taxon>
        <taxon>Actinomycetota</taxon>
        <taxon>Actinomycetes</taxon>
        <taxon>Micrococcales</taxon>
        <taxon>Microbacteriaceae</taxon>
        <taxon>Microbacterium</taxon>
    </lineage>
</organism>
<dbReference type="RefSeq" id="WP_308487854.1">
    <property type="nucleotide sequence ID" value="NZ_JAVFCB010000002.1"/>
</dbReference>
<keyword evidence="2" id="KW-1003">Cell membrane</keyword>
<dbReference type="InterPro" id="IPR003838">
    <property type="entry name" value="ABC3_permease_C"/>
</dbReference>
<name>A0ABU0XCS8_9MICO</name>
<protein>
    <submittedName>
        <fullName evidence="11">FtsX-like permease family protein</fullName>
    </submittedName>
</protein>
<evidence type="ECO:0000259" key="10">
    <source>
        <dbReference type="Pfam" id="PF12704"/>
    </source>
</evidence>
<sequence length="436" mass="44961">MKPLDLIGAAVSSTFRSKTRTILTILAIFVGAFTLTITNGLGTGINRYIDDTVSGFGASDVLTVTKKADASAAPGSTAPRVYDPSTATTGGGRTGENTVSVLTSADLDALAKVSGVTTVKPVRSVSIDYIQSGGGTKYVISAAGSLVSGQTVKLDAGAKPDDAGSDLQLALPSTFVTPLGFSSAKDAVGKTVTLAVTDATRKQHTVDATVSGVSETTFSLTGGASSLLPNDALTNALYTAQQTGVQADQQNRYLQARVWFSSGASATQVKALQDRLTTAGFTSTTLQQQLGTFKAVIDGIVLVLNAFAIIALLAASFGIINTLFMSVQERTREIGLMKAMGMSSGKVFGLFSLEATFIGFLGSALGVLGGMLVGSVVSRILGRSLLSDLSGLQLVAFDARSIVFVILLVMVIAFLAGTLPAARAARQDPVESLRYE</sequence>
<evidence type="ECO:0000256" key="6">
    <source>
        <dbReference type="ARBA" id="ARBA00038076"/>
    </source>
</evidence>
<evidence type="ECO:0000259" key="9">
    <source>
        <dbReference type="Pfam" id="PF02687"/>
    </source>
</evidence>
<feature type="transmembrane region" description="Helical" evidence="8">
    <location>
        <begin position="348"/>
        <end position="381"/>
    </location>
</feature>
<keyword evidence="12" id="KW-1185">Reference proteome</keyword>
<feature type="transmembrane region" description="Helical" evidence="8">
    <location>
        <begin position="401"/>
        <end position="422"/>
    </location>
</feature>
<dbReference type="InterPro" id="IPR050250">
    <property type="entry name" value="Macrolide_Exporter_MacB"/>
</dbReference>
<keyword evidence="5 8" id="KW-0472">Membrane</keyword>
<feature type="transmembrane region" description="Helical" evidence="8">
    <location>
        <begin position="21"/>
        <end position="42"/>
    </location>
</feature>
<evidence type="ECO:0000256" key="2">
    <source>
        <dbReference type="ARBA" id="ARBA00022475"/>
    </source>
</evidence>
<dbReference type="Pfam" id="PF12704">
    <property type="entry name" value="MacB_PCD"/>
    <property type="match status" value="1"/>
</dbReference>
<evidence type="ECO:0000256" key="1">
    <source>
        <dbReference type="ARBA" id="ARBA00004651"/>
    </source>
</evidence>
<dbReference type="InterPro" id="IPR025857">
    <property type="entry name" value="MacB_PCD"/>
</dbReference>
<dbReference type="EMBL" id="JAVFCB010000002">
    <property type="protein sequence ID" value="MDQ4212906.1"/>
    <property type="molecule type" value="Genomic_DNA"/>
</dbReference>
<comment type="subcellular location">
    <subcellularLocation>
        <location evidence="1">Cell membrane</location>
        <topology evidence="1">Multi-pass membrane protein</topology>
    </subcellularLocation>
</comment>
<evidence type="ECO:0000313" key="11">
    <source>
        <dbReference type="EMBL" id="MDQ4212906.1"/>
    </source>
</evidence>
<evidence type="ECO:0000313" key="12">
    <source>
        <dbReference type="Proteomes" id="UP001230289"/>
    </source>
</evidence>
<gene>
    <name evidence="11" type="ORF">RBR11_03170</name>
</gene>
<dbReference type="Proteomes" id="UP001230289">
    <property type="component" value="Unassembled WGS sequence"/>
</dbReference>
<evidence type="ECO:0000256" key="5">
    <source>
        <dbReference type="ARBA" id="ARBA00023136"/>
    </source>
</evidence>
<comment type="similarity">
    <text evidence="6">Belongs to the ABC-4 integral membrane protein family.</text>
</comment>
<evidence type="ECO:0000256" key="8">
    <source>
        <dbReference type="SAM" id="Phobius"/>
    </source>
</evidence>
<evidence type="ECO:0000256" key="4">
    <source>
        <dbReference type="ARBA" id="ARBA00022989"/>
    </source>
</evidence>
<feature type="region of interest" description="Disordered" evidence="7">
    <location>
        <begin position="72"/>
        <end position="95"/>
    </location>
</feature>
<comment type="caution">
    <text evidence="11">The sequence shown here is derived from an EMBL/GenBank/DDBJ whole genome shotgun (WGS) entry which is preliminary data.</text>
</comment>
<feature type="domain" description="ABC3 transporter permease C-terminal" evidence="9">
    <location>
        <begin position="306"/>
        <end position="429"/>
    </location>
</feature>
<reference evidence="11 12" key="1">
    <citation type="submission" date="2023-08" db="EMBL/GenBank/DDBJ databases">
        <title>Microbacterium sp. nov., isolated from a waste landfill.</title>
        <authorList>
            <person name="Wen W."/>
        </authorList>
    </citation>
    <scope>NUCLEOTIDE SEQUENCE [LARGE SCALE GENOMIC DNA]</scope>
    <source>
        <strain evidence="11 12">ASV81</strain>
    </source>
</reference>
<proteinExistence type="inferred from homology"/>
<dbReference type="PANTHER" id="PTHR30572:SF4">
    <property type="entry name" value="ABC TRANSPORTER PERMEASE YTRF"/>
    <property type="match status" value="1"/>
</dbReference>
<keyword evidence="3 8" id="KW-0812">Transmembrane</keyword>